<feature type="domain" description="HTH araC/xylS-type" evidence="3">
    <location>
        <begin position="171"/>
        <end position="269"/>
    </location>
</feature>
<dbReference type="Proteomes" id="UP000248857">
    <property type="component" value="Unassembled WGS sequence"/>
</dbReference>
<reference evidence="4 5" key="1">
    <citation type="journal article" date="2018" name="Sci. Rep.">
        <title>A novel species of the marine cyanobacterium Acaryochloris with a unique pigment content and lifestyle.</title>
        <authorList>
            <person name="Partensky F."/>
            <person name="Six C."/>
            <person name="Ratin M."/>
            <person name="Garczarek L."/>
            <person name="Vaulot D."/>
            <person name="Probert I."/>
            <person name="Calteau A."/>
            <person name="Gourvil P."/>
            <person name="Marie D."/>
            <person name="Grebert T."/>
            <person name="Bouchier C."/>
            <person name="Le Panse S."/>
            <person name="Gachenot M."/>
            <person name="Rodriguez F."/>
            <person name="Garrido J.L."/>
        </authorList>
    </citation>
    <scope>NUCLEOTIDE SEQUENCE [LARGE SCALE GENOMIC DNA]</scope>
    <source>
        <strain evidence="4 5">RCC1774</strain>
    </source>
</reference>
<dbReference type="PROSITE" id="PS01124">
    <property type="entry name" value="HTH_ARAC_FAMILY_2"/>
    <property type="match status" value="1"/>
</dbReference>
<dbReference type="RefSeq" id="WP_110985582.1">
    <property type="nucleotide sequence ID" value="NZ_CAWNWM010000004.1"/>
</dbReference>
<gene>
    <name evidence="4" type="primary">rhaS_1</name>
    <name evidence="4" type="ORF">C1752_01609</name>
</gene>
<dbReference type="PANTHER" id="PTHR43436:SF1">
    <property type="entry name" value="TRANSCRIPTIONAL REGULATORY PROTEIN"/>
    <property type="match status" value="1"/>
</dbReference>
<evidence type="ECO:0000256" key="1">
    <source>
        <dbReference type="ARBA" id="ARBA00023015"/>
    </source>
</evidence>
<keyword evidence="5" id="KW-1185">Reference proteome</keyword>
<keyword evidence="2" id="KW-0804">Transcription</keyword>
<keyword evidence="1" id="KW-0805">Transcription regulation</keyword>
<proteinExistence type="predicted"/>
<organism evidence="4 5">
    <name type="scientific">Acaryochloris thomasi RCC1774</name>
    <dbReference type="NCBI Taxonomy" id="1764569"/>
    <lineage>
        <taxon>Bacteria</taxon>
        <taxon>Bacillati</taxon>
        <taxon>Cyanobacteriota</taxon>
        <taxon>Cyanophyceae</taxon>
        <taxon>Acaryochloridales</taxon>
        <taxon>Acaryochloridaceae</taxon>
        <taxon>Acaryochloris</taxon>
        <taxon>Acaryochloris thomasi</taxon>
    </lineage>
</organism>
<dbReference type="InterPro" id="IPR018060">
    <property type="entry name" value="HTH_AraC"/>
</dbReference>
<sequence length="272" mass="30749">MHTTAINQLDLMRESTAKTLQGVCEPTLAIIVQGKKEVLLNDETYYYGVAQYLVVSVDLPICGFPVEATTSQPYLGLKLTLDPVQLCDIIAQVRPIKDKKENSVRGLFVNNADLPLIDCATRLTQLLDAPQDIPFLAPMIIREIYYRLLIGEQSEAVRQIATSGSTMQRIAEVLRQINVDFTKPLRVEALAEQANMSSSSFHRHFKEVTSMSPLQYQKQLRLLKARQMMLTESTDAAQTAYQIGYESPSQFSREYSRMFGAPPRRDIERLKS</sequence>
<dbReference type="SUPFAM" id="SSF46689">
    <property type="entry name" value="Homeodomain-like"/>
    <property type="match status" value="2"/>
</dbReference>
<accession>A0A2W1JK97</accession>
<dbReference type="InterPro" id="IPR009057">
    <property type="entry name" value="Homeodomain-like_sf"/>
</dbReference>
<dbReference type="AlphaFoldDB" id="A0A2W1JK97"/>
<protein>
    <submittedName>
        <fullName evidence="4">HTH-type transcriptional activator RhaS</fullName>
    </submittedName>
</protein>
<dbReference type="Pfam" id="PF06719">
    <property type="entry name" value="AraC_N"/>
    <property type="match status" value="1"/>
</dbReference>
<evidence type="ECO:0000313" key="5">
    <source>
        <dbReference type="Proteomes" id="UP000248857"/>
    </source>
</evidence>
<dbReference type="GO" id="GO:0043565">
    <property type="term" value="F:sequence-specific DNA binding"/>
    <property type="evidence" value="ECO:0007669"/>
    <property type="project" value="InterPro"/>
</dbReference>
<name>A0A2W1JK97_9CYAN</name>
<comment type="caution">
    <text evidence="4">The sequence shown here is derived from an EMBL/GenBank/DDBJ whole genome shotgun (WGS) entry which is preliminary data.</text>
</comment>
<dbReference type="SMART" id="SM00342">
    <property type="entry name" value="HTH_ARAC"/>
    <property type="match status" value="1"/>
</dbReference>
<dbReference type="GO" id="GO:0003700">
    <property type="term" value="F:DNA-binding transcription factor activity"/>
    <property type="evidence" value="ECO:0007669"/>
    <property type="project" value="InterPro"/>
</dbReference>
<dbReference type="Gene3D" id="1.10.10.60">
    <property type="entry name" value="Homeodomain-like"/>
    <property type="match status" value="2"/>
</dbReference>
<evidence type="ECO:0000256" key="2">
    <source>
        <dbReference type="ARBA" id="ARBA00023163"/>
    </source>
</evidence>
<dbReference type="Pfam" id="PF12833">
    <property type="entry name" value="HTH_18"/>
    <property type="match status" value="1"/>
</dbReference>
<dbReference type="OrthoDB" id="34150at2"/>
<dbReference type="PANTHER" id="PTHR43436">
    <property type="entry name" value="ARAC-FAMILY TRANSCRIPTIONAL REGULATOR"/>
    <property type="match status" value="1"/>
</dbReference>
<dbReference type="InterPro" id="IPR009594">
    <property type="entry name" value="Tscrpt_reg_HTH_AraC_N"/>
</dbReference>
<dbReference type="EMBL" id="PQWO01000004">
    <property type="protein sequence ID" value="PZD73853.1"/>
    <property type="molecule type" value="Genomic_DNA"/>
</dbReference>
<evidence type="ECO:0000259" key="3">
    <source>
        <dbReference type="PROSITE" id="PS01124"/>
    </source>
</evidence>
<evidence type="ECO:0000313" key="4">
    <source>
        <dbReference type="EMBL" id="PZD73853.1"/>
    </source>
</evidence>